<organism evidence="5 6">
    <name type="scientific">Pseudoalteromonas luteoviolacea H33</name>
    <dbReference type="NCBI Taxonomy" id="1365251"/>
    <lineage>
        <taxon>Bacteria</taxon>
        <taxon>Pseudomonadati</taxon>
        <taxon>Pseudomonadota</taxon>
        <taxon>Gammaproteobacteria</taxon>
        <taxon>Alteromonadales</taxon>
        <taxon>Pseudoalteromonadaceae</taxon>
        <taxon>Pseudoalteromonas</taxon>
    </lineage>
</organism>
<evidence type="ECO:0000256" key="3">
    <source>
        <dbReference type="ARBA" id="ARBA00034247"/>
    </source>
</evidence>
<dbReference type="AlphaFoldDB" id="A0A167BK80"/>
<dbReference type="PATRIC" id="fig|1365251.3.peg.4307"/>
<dbReference type="GO" id="GO:0043709">
    <property type="term" value="P:cell adhesion involved in single-species biofilm formation"/>
    <property type="evidence" value="ECO:0007669"/>
    <property type="project" value="TreeGrafter"/>
</dbReference>
<dbReference type="InterPro" id="IPR003018">
    <property type="entry name" value="GAF"/>
</dbReference>
<evidence type="ECO:0000256" key="2">
    <source>
        <dbReference type="ARBA" id="ARBA00012528"/>
    </source>
</evidence>
<dbReference type="Pfam" id="PF01590">
    <property type="entry name" value="GAF"/>
    <property type="match status" value="1"/>
</dbReference>
<evidence type="ECO:0000313" key="5">
    <source>
        <dbReference type="EMBL" id="KZN46638.1"/>
    </source>
</evidence>
<dbReference type="EC" id="2.7.7.65" evidence="2"/>
<dbReference type="EMBL" id="AUXZ01000113">
    <property type="protein sequence ID" value="KZN46638.1"/>
    <property type="molecule type" value="Genomic_DNA"/>
</dbReference>
<feature type="domain" description="GGDEF" evidence="4">
    <location>
        <begin position="203"/>
        <end position="333"/>
    </location>
</feature>
<dbReference type="GO" id="GO:1902201">
    <property type="term" value="P:negative regulation of bacterial-type flagellum-dependent cell motility"/>
    <property type="evidence" value="ECO:0007669"/>
    <property type="project" value="TreeGrafter"/>
</dbReference>
<comment type="cofactor">
    <cofactor evidence="1">
        <name>Mg(2+)</name>
        <dbReference type="ChEBI" id="CHEBI:18420"/>
    </cofactor>
</comment>
<dbReference type="InterPro" id="IPR000160">
    <property type="entry name" value="GGDEF_dom"/>
</dbReference>
<dbReference type="Gene3D" id="3.30.70.270">
    <property type="match status" value="1"/>
</dbReference>
<dbReference type="InterPro" id="IPR029787">
    <property type="entry name" value="Nucleotide_cyclase"/>
</dbReference>
<dbReference type="PANTHER" id="PTHR45138:SF9">
    <property type="entry name" value="DIGUANYLATE CYCLASE DGCM-RELATED"/>
    <property type="match status" value="1"/>
</dbReference>
<dbReference type="SUPFAM" id="SSF55781">
    <property type="entry name" value="GAF domain-like"/>
    <property type="match status" value="1"/>
</dbReference>
<dbReference type="InterPro" id="IPR043128">
    <property type="entry name" value="Rev_trsase/Diguanyl_cyclase"/>
</dbReference>
<dbReference type="Pfam" id="PF00990">
    <property type="entry name" value="GGDEF"/>
    <property type="match status" value="1"/>
</dbReference>
<dbReference type="SUPFAM" id="SSF55073">
    <property type="entry name" value="Nucleotide cyclase"/>
    <property type="match status" value="1"/>
</dbReference>
<comment type="catalytic activity">
    <reaction evidence="3">
        <text>2 GTP = 3',3'-c-di-GMP + 2 diphosphate</text>
        <dbReference type="Rhea" id="RHEA:24898"/>
        <dbReference type="ChEBI" id="CHEBI:33019"/>
        <dbReference type="ChEBI" id="CHEBI:37565"/>
        <dbReference type="ChEBI" id="CHEBI:58805"/>
        <dbReference type="EC" id="2.7.7.65"/>
    </reaction>
</comment>
<dbReference type="InterPro" id="IPR050469">
    <property type="entry name" value="Diguanylate_Cyclase"/>
</dbReference>
<dbReference type="CDD" id="cd01949">
    <property type="entry name" value="GGDEF"/>
    <property type="match status" value="1"/>
</dbReference>
<dbReference type="Proteomes" id="UP000076503">
    <property type="component" value="Unassembled WGS sequence"/>
</dbReference>
<comment type="caution">
    <text evidence="5">The sequence shown here is derived from an EMBL/GenBank/DDBJ whole genome shotgun (WGS) entry which is preliminary data.</text>
</comment>
<evidence type="ECO:0000313" key="6">
    <source>
        <dbReference type="Proteomes" id="UP000076503"/>
    </source>
</evidence>
<accession>A0A167BK80</accession>
<dbReference type="GO" id="GO:0005886">
    <property type="term" value="C:plasma membrane"/>
    <property type="evidence" value="ECO:0007669"/>
    <property type="project" value="TreeGrafter"/>
</dbReference>
<dbReference type="Gene3D" id="3.30.450.40">
    <property type="match status" value="1"/>
</dbReference>
<protein>
    <recommendedName>
        <fullName evidence="2">diguanylate cyclase</fullName>
        <ecNumber evidence="2">2.7.7.65</ecNumber>
    </recommendedName>
</protein>
<dbReference type="GO" id="GO:0052621">
    <property type="term" value="F:diguanylate cyclase activity"/>
    <property type="evidence" value="ECO:0007669"/>
    <property type="project" value="UniProtKB-EC"/>
</dbReference>
<dbReference type="SMART" id="SM00267">
    <property type="entry name" value="GGDEF"/>
    <property type="match status" value="1"/>
</dbReference>
<proteinExistence type="predicted"/>
<sequence>MSSSPSHDTICLPITFINELSQSNDLHETLTLISNWLPQIIGSDRASVCLNNGSDETLEVFALFGNNAIEANTILPISSTMVGRVYSNKQLEINNNLAQSKDLDCQILHKGGLGSCVDAPLQHSGTCFGTLNLGSLEPDTYKPEDGAQLECIANWLANYIHAQMEITEHKKRAETDPLTKANNRHCLNTVGNELLKLWETEKQPFSMIMIDIDHFKQFNDNYGHHVGDQVLVTFSQVINQVIRKSEHFMRIGGDEFVILLEGNVDLATKLAERIRIAIKDMALKHDEDSLIITVSCGVTSVQNQDSSLECLYNRADKALYQSKKNGRNQTTAI</sequence>
<evidence type="ECO:0000256" key="1">
    <source>
        <dbReference type="ARBA" id="ARBA00001946"/>
    </source>
</evidence>
<evidence type="ECO:0000259" key="4">
    <source>
        <dbReference type="PROSITE" id="PS50887"/>
    </source>
</evidence>
<gene>
    <name evidence="5" type="ORF">N476_24110</name>
</gene>
<dbReference type="FunFam" id="3.30.70.270:FF:000001">
    <property type="entry name" value="Diguanylate cyclase domain protein"/>
    <property type="match status" value="1"/>
</dbReference>
<dbReference type="NCBIfam" id="TIGR00254">
    <property type="entry name" value="GGDEF"/>
    <property type="match status" value="1"/>
</dbReference>
<dbReference type="RefSeq" id="WP_063363514.1">
    <property type="nucleotide sequence ID" value="NZ_AUXZ01000113.1"/>
</dbReference>
<dbReference type="PANTHER" id="PTHR45138">
    <property type="entry name" value="REGULATORY COMPONENTS OF SENSORY TRANSDUCTION SYSTEM"/>
    <property type="match status" value="1"/>
</dbReference>
<reference evidence="5 6" key="1">
    <citation type="submission" date="2013-07" db="EMBL/GenBank/DDBJ databases">
        <title>Comparative Genomic and Metabolomic Analysis of Twelve Strains of Pseudoalteromonas luteoviolacea.</title>
        <authorList>
            <person name="Vynne N.G."/>
            <person name="Mansson M."/>
            <person name="Gram L."/>
        </authorList>
    </citation>
    <scope>NUCLEOTIDE SEQUENCE [LARGE SCALE GENOMIC DNA]</scope>
    <source>
        <strain evidence="5 6">H33</strain>
    </source>
</reference>
<name>A0A167BK80_9GAMM</name>
<dbReference type="PROSITE" id="PS50887">
    <property type="entry name" value="GGDEF"/>
    <property type="match status" value="1"/>
</dbReference>
<dbReference type="InterPro" id="IPR029016">
    <property type="entry name" value="GAF-like_dom_sf"/>
</dbReference>